<dbReference type="RefSeq" id="WP_303299772.1">
    <property type="nucleotide sequence ID" value="NZ_BAABDA010000042.1"/>
</dbReference>
<protein>
    <submittedName>
        <fullName evidence="4">LuxR C-terminal-related transcriptional regulator</fullName>
    </submittedName>
</protein>
<dbReference type="EMBL" id="JAUOEL010000001">
    <property type="protein sequence ID" value="MDO5972709.1"/>
    <property type="molecule type" value="Genomic_DNA"/>
</dbReference>
<feature type="coiled-coil region" evidence="1">
    <location>
        <begin position="216"/>
        <end position="243"/>
    </location>
</feature>
<proteinExistence type="predicted"/>
<sequence>MINSLFKLIFSLTFFTLYLTLCHTSQLYAQEQKDIKQNIISKGDEWSYHDENYLDNKDWIEQQFLPVSDWKTGKAPLGYSMDDLGTIIGFGKDSVNKTLTSYYHKTFFIERASDFYAYNLNIRRDDGAIVYLNGKEVWRTNMPNINKIENTTKAAERVEGSSEHEFHNKVLFPNNFLNGINIIAVEIHQIKGRTSDCVFDLELSGTNDISYLKAFLSNQDNQNIELKNEIKDLNYKIEIEKQDKELNSLKTRKTIIDIILIIAIVVLLIGAIFIILLIKDKIKAKDNIRDLKESVMLKEKELLNLSLTNIQSKQQLELIHEDLNAIIKKNETLDNKNVISGLKTLNKMIDQNLNQEDEWLELQRHFNLVHSGFFDRLNKEYPSLAQSELRHCSLIKLHLSTKEIAKYLHVSPKSVQASRYRIKKKMQLDESEDLKSYLLNY</sequence>
<dbReference type="InterPro" id="IPR036388">
    <property type="entry name" value="WH-like_DNA-bd_sf"/>
</dbReference>
<feature type="transmembrane region" description="Helical" evidence="2">
    <location>
        <begin position="258"/>
        <end position="278"/>
    </location>
</feature>
<keyword evidence="1" id="KW-0175">Coiled coil</keyword>
<keyword evidence="2" id="KW-0472">Membrane</keyword>
<name>A0ABT8WHS4_9FLAO</name>
<accession>A0ABT8WHS4</accession>
<dbReference type="Gene3D" id="1.10.10.10">
    <property type="entry name" value="Winged helix-like DNA-binding domain superfamily/Winged helix DNA-binding domain"/>
    <property type="match status" value="1"/>
</dbReference>
<gene>
    <name evidence="4" type="ORF">Q4Q40_00820</name>
</gene>
<dbReference type="Proteomes" id="UP001176806">
    <property type="component" value="Unassembled WGS sequence"/>
</dbReference>
<evidence type="ECO:0000256" key="2">
    <source>
        <dbReference type="SAM" id="Phobius"/>
    </source>
</evidence>
<organism evidence="4 5">
    <name type="scientific">Flavivirga jejuensis</name>
    <dbReference type="NCBI Taxonomy" id="870487"/>
    <lineage>
        <taxon>Bacteria</taxon>
        <taxon>Pseudomonadati</taxon>
        <taxon>Bacteroidota</taxon>
        <taxon>Flavobacteriia</taxon>
        <taxon>Flavobacteriales</taxon>
        <taxon>Flavobacteriaceae</taxon>
        <taxon>Flavivirga</taxon>
    </lineage>
</organism>
<evidence type="ECO:0000313" key="5">
    <source>
        <dbReference type="Proteomes" id="UP001176806"/>
    </source>
</evidence>
<dbReference type="InterPro" id="IPR000792">
    <property type="entry name" value="Tscrpt_reg_LuxR_C"/>
</dbReference>
<feature type="domain" description="HTH luxR-type" evidence="3">
    <location>
        <begin position="399"/>
        <end position="431"/>
    </location>
</feature>
<dbReference type="Gene3D" id="2.60.120.260">
    <property type="entry name" value="Galactose-binding domain-like"/>
    <property type="match status" value="1"/>
</dbReference>
<keyword evidence="5" id="KW-1185">Reference proteome</keyword>
<evidence type="ECO:0000259" key="3">
    <source>
        <dbReference type="Pfam" id="PF00196"/>
    </source>
</evidence>
<dbReference type="Pfam" id="PF00196">
    <property type="entry name" value="GerE"/>
    <property type="match status" value="1"/>
</dbReference>
<keyword evidence="2" id="KW-1133">Transmembrane helix</keyword>
<dbReference type="InterPro" id="IPR016032">
    <property type="entry name" value="Sig_transdc_resp-reg_C-effctor"/>
</dbReference>
<keyword evidence="2" id="KW-0812">Transmembrane</keyword>
<evidence type="ECO:0000313" key="4">
    <source>
        <dbReference type="EMBL" id="MDO5972709.1"/>
    </source>
</evidence>
<evidence type="ECO:0000256" key="1">
    <source>
        <dbReference type="SAM" id="Coils"/>
    </source>
</evidence>
<reference evidence="4" key="1">
    <citation type="submission" date="2023-07" db="EMBL/GenBank/DDBJ databases">
        <title>Two novel species in the genus Flavivirga.</title>
        <authorList>
            <person name="Kwon K."/>
        </authorList>
    </citation>
    <scope>NUCLEOTIDE SEQUENCE</scope>
    <source>
        <strain evidence="4">KACC 14158</strain>
    </source>
</reference>
<comment type="caution">
    <text evidence="4">The sequence shown here is derived from an EMBL/GenBank/DDBJ whole genome shotgun (WGS) entry which is preliminary data.</text>
</comment>
<dbReference type="SUPFAM" id="SSF46894">
    <property type="entry name" value="C-terminal effector domain of the bipartite response regulators"/>
    <property type="match status" value="1"/>
</dbReference>